<evidence type="ECO:0000256" key="3">
    <source>
        <dbReference type="ARBA" id="ARBA00023163"/>
    </source>
</evidence>
<dbReference type="SUPFAM" id="SSF53850">
    <property type="entry name" value="Periplasmic binding protein-like II"/>
    <property type="match status" value="1"/>
</dbReference>
<evidence type="ECO:0000313" key="6">
    <source>
        <dbReference type="Proteomes" id="UP000307943"/>
    </source>
</evidence>
<dbReference type="InterPro" id="IPR006059">
    <property type="entry name" value="SBP"/>
</dbReference>
<dbReference type="InterPro" id="IPR050490">
    <property type="entry name" value="Bact_solute-bd_prot1"/>
</dbReference>
<dbReference type="InterPro" id="IPR036388">
    <property type="entry name" value="WH-like_DNA-bd_sf"/>
</dbReference>
<reference evidence="5 6" key="1">
    <citation type="submission" date="2019-05" db="EMBL/GenBank/DDBJ databases">
        <title>We sequenced the genome of Paenibacillus hemerocallicola KCTC 33185 for further insight into its adaptation and study the phylogeny of Paenibacillus.</title>
        <authorList>
            <person name="Narsing Rao M.P."/>
        </authorList>
    </citation>
    <scope>NUCLEOTIDE SEQUENCE [LARGE SCALE GENOMIC DNA]</scope>
    <source>
        <strain evidence="5 6">KCTC 33185</strain>
    </source>
</reference>
<organism evidence="5 6">
    <name type="scientific">Paenibacillus hemerocallicola</name>
    <dbReference type="NCBI Taxonomy" id="1172614"/>
    <lineage>
        <taxon>Bacteria</taxon>
        <taxon>Bacillati</taxon>
        <taxon>Bacillota</taxon>
        <taxon>Bacilli</taxon>
        <taxon>Bacillales</taxon>
        <taxon>Paenibacillaceae</taxon>
        <taxon>Paenibacillus</taxon>
    </lineage>
</organism>
<dbReference type="Proteomes" id="UP000307943">
    <property type="component" value="Unassembled WGS sequence"/>
</dbReference>
<keyword evidence="1" id="KW-0805">Transcription regulation</keyword>
<dbReference type="PANTHER" id="PTHR43649">
    <property type="entry name" value="ARABINOSE-BINDING PROTEIN-RELATED"/>
    <property type="match status" value="1"/>
</dbReference>
<keyword evidence="2" id="KW-0238">DNA-binding</keyword>
<keyword evidence="6" id="KW-1185">Reference proteome</keyword>
<gene>
    <name evidence="5" type="ORF">FE784_36520</name>
</gene>
<dbReference type="RefSeq" id="WP_139607172.1">
    <property type="nucleotide sequence ID" value="NZ_VDCQ01000087.1"/>
</dbReference>
<dbReference type="EMBL" id="VDCQ01000087">
    <property type="protein sequence ID" value="TNJ60038.1"/>
    <property type="molecule type" value="Genomic_DNA"/>
</dbReference>
<dbReference type="Gene3D" id="3.40.190.10">
    <property type="entry name" value="Periplasmic binding protein-like II"/>
    <property type="match status" value="1"/>
</dbReference>
<dbReference type="PANTHER" id="PTHR43649:SF12">
    <property type="entry name" value="DIACETYLCHITOBIOSE BINDING PROTEIN DASA"/>
    <property type="match status" value="1"/>
</dbReference>
<dbReference type="GO" id="GO:0003700">
    <property type="term" value="F:DNA-binding transcription factor activity"/>
    <property type="evidence" value="ECO:0007669"/>
    <property type="project" value="InterPro"/>
</dbReference>
<evidence type="ECO:0000256" key="1">
    <source>
        <dbReference type="ARBA" id="ARBA00023015"/>
    </source>
</evidence>
<protein>
    <submittedName>
        <fullName evidence="5">Extracellular solute-binding protein</fullName>
    </submittedName>
</protein>
<dbReference type="GO" id="GO:0003677">
    <property type="term" value="F:DNA binding"/>
    <property type="evidence" value="ECO:0007669"/>
    <property type="project" value="UniProtKB-KW"/>
</dbReference>
<dbReference type="Gene3D" id="1.10.10.10">
    <property type="entry name" value="Winged helix-like DNA-binding domain superfamily/Winged helix DNA-binding domain"/>
    <property type="match status" value="1"/>
</dbReference>
<dbReference type="SMART" id="SM00345">
    <property type="entry name" value="HTH_GNTR"/>
    <property type="match status" value="1"/>
</dbReference>
<dbReference type="InterPro" id="IPR000524">
    <property type="entry name" value="Tscrpt_reg_HTH_GntR"/>
</dbReference>
<dbReference type="InterPro" id="IPR036390">
    <property type="entry name" value="WH_DNA-bd_sf"/>
</dbReference>
<evidence type="ECO:0000259" key="4">
    <source>
        <dbReference type="PROSITE" id="PS50949"/>
    </source>
</evidence>
<evidence type="ECO:0000313" key="5">
    <source>
        <dbReference type="EMBL" id="TNJ60038.1"/>
    </source>
</evidence>
<accession>A0A5C4SXX2</accession>
<proteinExistence type="predicted"/>
<sequence length="475" mass="53978">MRGRPTNEQFRQLLMHMVQTLKHEIEAGQYEPGADLPSEKVLAARFGLSNLSARKGLATLAEEGWIEKIPNVGNRVLRRRQRVVLTLGLNETTMRNMALSRLLEDFSRLYAWIEVKIKIYALGEDPVYVEPQAEGQPDVYTMNSLQFQQLCERGKATLVEPLDAHPGVFPFLNEDYSFEGVCRLRPIIFAPVVLGYNKRHFREKGLSEPNGSWTWDDLTACAEQLTEGERYGFCFHLPDVNRWPIFLLQSLDPAQGQGDGGADVDGKVTRLVEGAKLCRRIVHNRRMFPLYMSENNRDIEQMFLEGRLSMVLASYMAMNEWKDAGLEYDISPVPFVSEPRTLYISAGAGIARTSAHREEARLLIDYLSGERAQTLIREHTLSIPAMQRTGQSGWGEQTTNRPERYGTYREILFSCRTHRHLPVLPMSIGKLAGLMKAFWANMISEKELGERIGVLVREAEMHGTQNGGSPYVQLE</sequence>
<dbReference type="Pfam" id="PF00392">
    <property type="entry name" value="GntR"/>
    <property type="match status" value="1"/>
</dbReference>
<keyword evidence="3" id="KW-0804">Transcription</keyword>
<evidence type="ECO:0000256" key="2">
    <source>
        <dbReference type="ARBA" id="ARBA00023125"/>
    </source>
</evidence>
<dbReference type="Pfam" id="PF01547">
    <property type="entry name" value="SBP_bac_1"/>
    <property type="match status" value="1"/>
</dbReference>
<dbReference type="AlphaFoldDB" id="A0A5C4SXX2"/>
<dbReference type="SUPFAM" id="SSF46785">
    <property type="entry name" value="Winged helix' DNA-binding domain"/>
    <property type="match status" value="1"/>
</dbReference>
<feature type="domain" description="HTH gntR-type" evidence="4">
    <location>
        <begin position="11"/>
        <end position="79"/>
    </location>
</feature>
<comment type="caution">
    <text evidence="5">The sequence shown here is derived from an EMBL/GenBank/DDBJ whole genome shotgun (WGS) entry which is preliminary data.</text>
</comment>
<name>A0A5C4SXX2_9BACL</name>
<dbReference type="CDD" id="cd07377">
    <property type="entry name" value="WHTH_GntR"/>
    <property type="match status" value="1"/>
</dbReference>
<dbReference type="PROSITE" id="PS50949">
    <property type="entry name" value="HTH_GNTR"/>
    <property type="match status" value="1"/>
</dbReference>
<dbReference type="OrthoDB" id="574518at2"/>